<comment type="caution">
    <text evidence="2">The sequence shown here is derived from an EMBL/GenBank/DDBJ whole genome shotgun (WGS) entry which is preliminary data.</text>
</comment>
<evidence type="ECO:0000256" key="1">
    <source>
        <dbReference type="SAM" id="MobiDB-lite"/>
    </source>
</evidence>
<organism evidence="2 3">
    <name type="scientific">Taxus chinensis</name>
    <name type="common">Chinese yew</name>
    <name type="synonym">Taxus wallichiana var. chinensis</name>
    <dbReference type="NCBI Taxonomy" id="29808"/>
    <lineage>
        <taxon>Eukaryota</taxon>
        <taxon>Viridiplantae</taxon>
        <taxon>Streptophyta</taxon>
        <taxon>Embryophyta</taxon>
        <taxon>Tracheophyta</taxon>
        <taxon>Spermatophyta</taxon>
        <taxon>Pinopsida</taxon>
        <taxon>Pinidae</taxon>
        <taxon>Conifers II</taxon>
        <taxon>Cupressales</taxon>
        <taxon>Taxaceae</taxon>
        <taxon>Taxus</taxon>
    </lineage>
</organism>
<name>A0AA38GZ09_TAXCH</name>
<proteinExistence type="predicted"/>
<protein>
    <submittedName>
        <fullName evidence="2">Uncharacterized protein</fullName>
    </submittedName>
</protein>
<evidence type="ECO:0000313" key="2">
    <source>
        <dbReference type="EMBL" id="KAH9331196.1"/>
    </source>
</evidence>
<sequence length="113" mass="12447">MLEKGEHVKEEDGGLNSNGRETNNRHIPMGEKTDAQDQSSRKKGMCETLSVGGSHVENGSPKSYVNILNFDKEKILGIIPRLKQDGTGKFLDIPDIIIDLNLSKMENALIGKL</sequence>
<evidence type="ECO:0000313" key="3">
    <source>
        <dbReference type="Proteomes" id="UP000824469"/>
    </source>
</evidence>
<feature type="compositionally biased region" description="Basic and acidic residues" evidence="1">
    <location>
        <begin position="1"/>
        <end position="12"/>
    </location>
</feature>
<feature type="non-terminal residue" evidence="2">
    <location>
        <position position="113"/>
    </location>
</feature>
<feature type="region of interest" description="Disordered" evidence="1">
    <location>
        <begin position="1"/>
        <end position="55"/>
    </location>
</feature>
<dbReference type="Proteomes" id="UP000824469">
    <property type="component" value="Unassembled WGS sequence"/>
</dbReference>
<dbReference type="EMBL" id="JAHRHJ020000001">
    <property type="protein sequence ID" value="KAH9331196.1"/>
    <property type="molecule type" value="Genomic_DNA"/>
</dbReference>
<accession>A0AA38GZ09</accession>
<dbReference type="AlphaFoldDB" id="A0AA38GZ09"/>
<feature type="compositionally biased region" description="Basic and acidic residues" evidence="1">
    <location>
        <begin position="22"/>
        <end position="35"/>
    </location>
</feature>
<gene>
    <name evidence="2" type="ORF">KI387_003304</name>
</gene>
<keyword evidence="3" id="KW-1185">Reference proteome</keyword>
<reference evidence="2 3" key="1">
    <citation type="journal article" date="2021" name="Nat. Plants">
        <title>The Taxus genome provides insights into paclitaxel biosynthesis.</title>
        <authorList>
            <person name="Xiong X."/>
            <person name="Gou J."/>
            <person name="Liao Q."/>
            <person name="Li Y."/>
            <person name="Zhou Q."/>
            <person name="Bi G."/>
            <person name="Li C."/>
            <person name="Du R."/>
            <person name="Wang X."/>
            <person name="Sun T."/>
            <person name="Guo L."/>
            <person name="Liang H."/>
            <person name="Lu P."/>
            <person name="Wu Y."/>
            <person name="Zhang Z."/>
            <person name="Ro D.K."/>
            <person name="Shang Y."/>
            <person name="Huang S."/>
            <person name="Yan J."/>
        </authorList>
    </citation>
    <scope>NUCLEOTIDE SEQUENCE [LARGE SCALE GENOMIC DNA]</scope>
    <source>
        <strain evidence="2">Ta-2019</strain>
    </source>
</reference>